<accession>A0ABZ1RG96</accession>
<feature type="transmembrane region" description="Helical" evidence="6">
    <location>
        <begin position="190"/>
        <end position="223"/>
    </location>
</feature>
<feature type="transmembrane region" description="Helical" evidence="6">
    <location>
        <begin position="157"/>
        <end position="178"/>
    </location>
</feature>
<feature type="transmembrane region" description="Helical" evidence="6">
    <location>
        <begin position="116"/>
        <end position="137"/>
    </location>
</feature>
<evidence type="ECO:0000256" key="3">
    <source>
        <dbReference type="ARBA" id="ARBA00022692"/>
    </source>
</evidence>
<name>A0ABZ1RG96_9ACTN</name>
<gene>
    <name evidence="8" type="ORF">OHU17_03995</name>
</gene>
<protein>
    <submittedName>
        <fullName evidence="8">MASE1 domain-containing protein</fullName>
    </submittedName>
</protein>
<feature type="transmembrane region" description="Helical" evidence="6">
    <location>
        <begin position="85"/>
        <end position="104"/>
    </location>
</feature>
<keyword evidence="5 6" id="KW-0472">Membrane</keyword>
<evidence type="ECO:0000313" key="9">
    <source>
        <dbReference type="Proteomes" id="UP001432075"/>
    </source>
</evidence>
<keyword evidence="2" id="KW-1003">Cell membrane</keyword>
<feature type="transmembrane region" description="Helical" evidence="6">
    <location>
        <begin position="229"/>
        <end position="249"/>
    </location>
</feature>
<feature type="transmembrane region" description="Helical" evidence="6">
    <location>
        <begin position="44"/>
        <end position="65"/>
    </location>
</feature>
<evidence type="ECO:0000256" key="6">
    <source>
        <dbReference type="SAM" id="Phobius"/>
    </source>
</evidence>
<organism evidence="8 9">
    <name type="scientific">Streptomyces goshikiensis</name>
    <dbReference type="NCBI Taxonomy" id="1942"/>
    <lineage>
        <taxon>Bacteria</taxon>
        <taxon>Bacillati</taxon>
        <taxon>Actinomycetota</taxon>
        <taxon>Actinomycetes</taxon>
        <taxon>Kitasatosporales</taxon>
        <taxon>Streptomycetaceae</taxon>
        <taxon>Streptomyces</taxon>
    </lineage>
</organism>
<comment type="subcellular location">
    <subcellularLocation>
        <location evidence="1">Cell membrane</location>
        <topology evidence="1">Multi-pass membrane protein</topology>
    </subcellularLocation>
</comment>
<keyword evidence="3 6" id="KW-0812">Transmembrane</keyword>
<evidence type="ECO:0000259" key="7">
    <source>
        <dbReference type="Pfam" id="PF05231"/>
    </source>
</evidence>
<feature type="transmembrane region" description="Helical" evidence="6">
    <location>
        <begin position="13"/>
        <end position="32"/>
    </location>
</feature>
<keyword evidence="9" id="KW-1185">Reference proteome</keyword>
<proteinExistence type="predicted"/>
<evidence type="ECO:0000256" key="5">
    <source>
        <dbReference type="ARBA" id="ARBA00023136"/>
    </source>
</evidence>
<feature type="domain" description="MASE1" evidence="7">
    <location>
        <begin position="18"/>
        <end position="290"/>
    </location>
</feature>
<feature type="transmembrane region" description="Helical" evidence="6">
    <location>
        <begin position="261"/>
        <end position="286"/>
    </location>
</feature>
<dbReference type="InterPro" id="IPR007895">
    <property type="entry name" value="MASE1"/>
</dbReference>
<evidence type="ECO:0000256" key="1">
    <source>
        <dbReference type="ARBA" id="ARBA00004651"/>
    </source>
</evidence>
<sequence>MVRTEGRRRLVGTLLRILAVAAAYYVSGWVGLTQRVVIDGAAVTPLWLPTGIALACLLWMGPWVWPGITLGAYLVIEGLAGIDPADIAILAGNTLGPVCAYAMLRRAGFRLEMDRLRDGMALVFLGGLLPMLLSATVGTWTLVLTGDLPLERFWPVWAAWWAGDAMGVLVVTPVLLVLRRARMPEDTYRMAEAAALAVTAVAVTLVATRSTLSLLFLVFPLLIWAAVRFQLAGSAPCALFVSVLAIGAATDRAGPFARHTLFEIMVNLQAFNGCAALTGLLLAALVTEQNNIRLRIEQACEDLAEVVARLMPGAPRD</sequence>
<dbReference type="EMBL" id="CP108057">
    <property type="protein sequence ID" value="WUO45044.1"/>
    <property type="molecule type" value="Genomic_DNA"/>
</dbReference>
<dbReference type="RefSeq" id="WP_328775245.1">
    <property type="nucleotide sequence ID" value="NZ_CP108057.1"/>
</dbReference>
<dbReference type="Pfam" id="PF05231">
    <property type="entry name" value="MASE1"/>
    <property type="match status" value="1"/>
</dbReference>
<reference evidence="8" key="1">
    <citation type="submission" date="2022-10" db="EMBL/GenBank/DDBJ databases">
        <title>The complete genomes of actinobacterial strains from the NBC collection.</title>
        <authorList>
            <person name="Joergensen T.S."/>
            <person name="Alvarez Arevalo M."/>
            <person name="Sterndorff E.B."/>
            <person name="Faurdal D."/>
            <person name="Vuksanovic O."/>
            <person name="Mourched A.-S."/>
            <person name="Charusanti P."/>
            <person name="Shaw S."/>
            <person name="Blin K."/>
            <person name="Weber T."/>
        </authorList>
    </citation>
    <scope>NUCLEOTIDE SEQUENCE</scope>
    <source>
        <strain evidence="8">NBC_00283</strain>
    </source>
</reference>
<evidence type="ECO:0000256" key="2">
    <source>
        <dbReference type="ARBA" id="ARBA00022475"/>
    </source>
</evidence>
<evidence type="ECO:0000313" key="8">
    <source>
        <dbReference type="EMBL" id="WUO45044.1"/>
    </source>
</evidence>
<dbReference type="Proteomes" id="UP001432075">
    <property type="component" value="Chromosome"/>
</dbReference>
<keyword evidence="4 6" id="KW-1133">Transmembrane helix</keyword>
<evidence type="ECO:0000256" key="4">
    <source>
        <dbReference type="ARBA" id="ARBA00022989"/>
    </source>
</evidence>